<protein>
    <recommendedName>
        <fullName evidence="6">AAA+ ATPase domain-containing protein</fullName>
    </recommendedName>
</protein>
<feature type="compositionally biased region" description="Gly residues" evidence="2">
    <location>
        <begin position="343"/>
        <end position="362"/>
    </location>
</feature>
<evidence type="ECO:0000313" key="5">
    <source>
        <dbReference type="Proteomes" id="UP000247498"/>
    </source>
</evidence>
<dbReference type="AlphaFoldDB" id="A0A2V0P0P6"/>
<keyword evidence="5" id="KW-1185">Reference proteome</keyword>
<dbReference type="PANTHER" id="PTHR10760:SF2">
    <property type="entry name" value="LD13476P-RELATED"/>
    <property type="match status" value="1"/>
</dbReference>
<feature type="region of interest" description="Disordered" evidence="2">
    <location>
        <begin position="323"/>
        <end position="364"/>
    </location>
</feature>
<dbReference type="STRING" id="307507.A0A2V0P0P6"/>
<name>A0A2V0P0P6_9CHLO</name>
<feature type="compositionally biased region" description="Basic and acidic residues" evidence="2">
    <location>
        <begin position="389"/>
        <end position="398"/>
    </location>
</feature>
<dbReference type="EMBL" id="BDRX01000038">
    <property type="protein sequence ID" value="GBF93149.1"/>
    <property type="molecule type" value="Genomic_DNA"/>
</dbReference>
<keyword evidence="3" id="KW-0732">Signal</keyword>
<dbReference type="SUPFAM" id="SSF52540">
    <property type="entry name" value="P-loop containing nucleoside triphosphate hydrolases"/>
    <property type="match status" value="1"/>
</dbReference>
<dbReference type="InterPro" id="IPR027417">
    <property type="entry name" value="P-loop_NTPase"/>
</dbReference>
<evidence type="ECO:0000313" key="4">
    <source>
        <dbReference type="EMBL" id="GBF93149.1"/>
    </source>
</evidence>
<dbReference type="GO" id="GO:0005737">
    <property type="term" value="C:cytoplasm"/>
    <property type="evidence" value="ECO:0007669"/>
    <property type="project" value="UniProtKB-ARBA"/>
</dbReference>
<comment type="caution">
    <text evidence="4">The sequence shown here is derived from an EMBL/GenBank/DDBJ whole genome shotgun (WGS) entry which is preliminary data.</text>
</comment>
<accession>A0A2V0P0P6</accession>
<dbReference type="OrthoDB" id="19623at2759"/>
<evidence type="ECO:0000256" key="3">
    <source>
        <dbReference type="SAM" id="SignalP"/>
    </source>
</evidence>
<proteinExistence type="inferred from homology"/>
<dbReference type="Proteomes" id="UP000247498">
    <property type="component" value="Unassembled WGS sequence"/>
</dbReference>
<evidence type="ECO:0000256" key="2">
    <source>
        <dbReference type="SAM" id="MobiDB-lite"/>
    </source>
</evidence>
<dbReference type="InterPro" id="IPR010448">
    <property type="entry name" value="Torsin"/>
</dbReference>
<dbReference type="PANTHER" id="PTHR10760">
    <property type="entry name" value="TORSIN"/>
    <property type="match status" value="1"/>
</dbReference>
<gene>
    <name evidence="4" type="ORF">Rsub_05880</name>
</gene>
<feature type="chain" id="PRO_5016173203" description="AAA+ ATPase domain-containing protein" evidence="3">
    <location>
        <begin position="22"/>
        <end position="432"/>
    </location>
</feature>
<feature type="signal peptide" evidence="3">
    <location>
        <begin position="1"/>
        <end position="21"/>
    </location>
</feature>
<feature type="compositionally biased region" description="Low complexity" evidence="2">
    <location>
        <begin position="399"/>
        <end position="432"/>
    </location>
</feature>
<evidence type="ECO:0000256" key="1">
    <source>
        <dbReference type="ARBA" id="ARBA00006235"/>
    </source>
</evidence>
<feature type="region of interest" description="Disordered" evidence="2">
    <location>
        <begin position="384"/>
        <end position="432"/>
    </location>
</feature>
<evidence type="ECO:0008006" key="6">
    <source>
        <dbReference type="Google" id="ProtNLM"/>
    </source>
</evidence>
<comment type="similarity">
    <text evidence="1">Belongs to the ClpA/ClpB family. Torsin subfamily.</text>
</comment>
<dbReference type="GO" id="GO:0016887">
    <property type="term" value="F:ATP hydrolysis activity"/>
    <property type="evidence" value="ECO:0007669"/>
    <property type="project" value="InterPro"/>
</dbReference>
<reference evidence="4 5" key="1">
    <citation type="journal article" date="2018" name="Sci. Rep.">
        <title>Raphidocelis subcapitata (=Pseudokirchneriella subcapitata) provides an insight into genome evolution and environmental adaptations in the Sphaeropleales.</title>
        <authorList>
            <person name="Suzuki S."/>
            <person name="Yamaguchi H."/>
            <person name="Nakajima N."/>
            <person name="Kawachi M."/>
        </authorList>
    </citation>
    <scope>NUCLEOTIDE SEQUENCE [LARGE SCALE GENOMIC DNA]</scope>
    <source>
        <strain evidence="4 5">NIES-35</strain>
    </source>
</reference>
<organism evidence="4 5">
    <name type="scientific">Raphidocelis subcapitata</name>
    <dbReference type="NCBI Taxonomy" id="307507"/>
    <lineage>
        <taxon>Eukaryota</taxon>
        <taxon>Viridiplantae</taxon>
        <taxon>Chlorophyta</taxon>
        <taxon>core chlorophytes</taxon>
        <taxon>Chlorophyceae</taxon>
        <taxon>CS clade</taxon>
        <taxon>Sphaeropleales</taxon>
        <taxon>Selenastraceae</taxon>
        <taxon>Raphidocelis</taxon>
    </lineage>
</organism>
<sequence length="432" mass="45767">MLPAAVGVAALGSLLAWLVATHPGFVPTACAGAEAYLPAEVVGQDLAVRQLADAVCTHLAARPAGRAPGAGRPLVISAHGPPGVGKTLSHQLLARALYNAAPSERLQCPGKDCRGYKVFYGMDYLVSERAPRLSALRDALLAHLRAFPEALLVVEEYDKLDCDARGLWRQLLQHPERANVTWDRAVVVLESNLGMSELEQLLTTTGRNNVTAEQAERSLRELVFSHWQRSPCESYDDTLKFTSLVDFWLPFFPLERPHVEELTGRELARRGRDLAAAKGLALAWDAGVVAFLADKVEFVGPYPMEGAKGVESAVTRHVARLLRHAPPQPRPPAKQGDARQRGRGGGGGSGGGGSSGGSGGGAAAPAPAAALVLAVGPDGRELTAAVRAMGEREVEEWGRGQQHAGGHAPHGQQQQQHQQQRASAGGHALAPS</sequence>
<dbReference type="InParanoid" id="A0A2V0P0P6"/>
<dbReference type="GO" id="GO:0005524">
    <property type="term" value="F:ATP binding"/>
    <property type="evidence" value="ECO:0007669"/>
    <property type="project" value="InterPro"/>
</dbReference>
<dbReference type="Gene3D" id="3.40.50.300">
    <property type="entry name" value="P-loop containing nucleotide triphosphate hydrolases"/>
    <property type="match status" value="1"/>
</dbReference>